<name>A0A3A5M0U9_9MICC</name>
<reference evidence="2 3" key="1">
    <citation type="submission" date="2018-09" db="EMBL/GenBank/DDBJ databases">
        <title>Novel species of Arthrobacter.</title>
        <authorList>
            <person name="Liu Q."/>
            <person name="Xin Y.-H."/>
        </authorList>
    </citation>
    <scope>NUCLEOTIDE SEQUENCE [LARGE SCALE GENOMIC DNA]</scope>
    <source>
        <strain evidence="2 3">Hz2</strain>
    </source>
</reference>
<gene>
    <name evidence="2" type="ORF">D6T63_11165</name>
</gene>
<dbReference type="AlphaFoldDB" id="A0A3A5M0U9"/>
<dbReference type="Proteomes" id="UP000272560">
    <property type="component" value="Unassembled WGS sequence"/>
</dbReference>
<proteinExistence type="predicted"/>
<evidence type="ECO:0000313" key="3">
    <source>
        <dbReference type="Proteomes" id="UP000272560"/>
    </source>
</evidence>
<evidence type="ECO:0000313" key="2">
    <source>
        <dbReference type="EMBL" id="RJT79170.1"/>
    </source>
</evidence>
<accession>A0A3A5M0U9</accession>
<dbReference type="RefSeq" id="WP_120149116.1">
    <property type="nucleotide sequence ID" value="NZ_QZVT01000005.1"/>
</dbReference>
<comment type="caution">
    <text evidence="2">The sequence shown here is derived from an EMBL/GenBank/DDBJ whole genome shotgun (WGS) entry which is preliminary data.</text>
</comment>
<keyword evidence="2" id="KW-0808">Transferase</keyword>
<dbReference type="Gene3D" id="3.40.630.30">
    <property type="match status" value="1"/>
</dbReference>
<dbReference type="PANTHER" id="PTHR39173">
    <property type="entry name" value="ACETYLTRANSFERASE"/>
    <property type="match status" value="1"/>
</dbReference>
<dbReference type="EMBL" id="QZVT01000005">
    <property type="protein sequence ID" value="RJT79170.1"/>
    <property type="molecule type" value="Genomic_DNA"/>
</dbReference>
<dbReference type="InterPro" id="IPR016181">
    <property type="entry name" value="Acyl_CoA_acyltransferase"/>
</dbReference>
<dbReference type="OrthoDB" id="9797989at2"/>
<evidence type="ECO:0000259" key="1">
    <source>
        <dbReference type="PROSITE" id="PS51186"/>
    </source>
</evidence>
<dbReference type="Pfam" id="PF13302">
    <property type="entry name" value="Acetyltransf_3"/>
    <property type="match status" value="1"/>
</dbReference>
<dbReference type="PROSITE" id="PS51186">
    <property type="entry name" value="GNAT"/>
    <property type="match status" value="1"/>
</dbReference>
<dbReference type="CDD" id="cd04301">
    <property type="entry name" value="NAT_SF"/>
    <property type="match status" value="1"/>
</dbReference>
<feature type="domain" description="N-acetyltransferase" evidence="1">
    <location>
        <begin position="1"/>
        <end position="167"/>
    </location>
</feature>
<dbReference type="InterPro" id="IPR000182">
    <property type="entry name" value="GNAT_dom"/>
</dbReference>
<keyword evidence="3" id="KW-1185">Reference proteome</keyword>
<dbReference type="PANTHER" id="PTHR39173:SF1">
    <property type="entry name" value="ACETYLTRANSFERASE"/>
    <property type="match status" value="1"/>
</dbReference>
<dbReference type="GO" id="GO:0016747">
    <property type="term" value="F:acyltransferase activity, transferring groups other than amino-acyl groups"/>
    <property type="evidence" value="ECO:0007669"/>
    <property type="project" value="InterPro"/>
</dbReference>
<protein>
    <submittedName>
        <fullName evidence="2">GNAT family N-acetyltransferase</fullName>
    </submittedName>
</protein>
<organism evidence="2 3">
    <name type="scientific">Arthrobacter cheniae</name>
    <dbReference type="NCBI Taxonomy" id="1258888"/>
    <lineage>
        <taxon>Bacteria</taxon>
        <taxon>Bacillati</taxon>
        <taxon>Actinomycetota</taxon>
        <taxon>Actinomycetes</taxon>
        <taxon>Micrococcales</taxon>
        <taxon>Micrococcaceae</taxon>
        <taxon>Arthrobacter</taxon>
    </lineage>
</organism>
<dbReference type="SUPFAM" id="SSF55729">
    <property type="entry name" value="Acyl-CoA N-acyltransferases (Nat)"/>
    <property type="match status" value="1"/>
</dbReference>
<sequence length="168" mass="18807">MELRLLSESDKDQALLAHKELAAEQFDFLLSDDAAVDWSEFLKKVEDIRQGQNLPEEHVPATFLIAEVDGDLVGRVSIRHKLTPVLRTVGGHIGYAVRPQFRRRGYAQQMLKHALVEAKRLRIDDVLVTCDADNLGSKTTIERCGGVLEARRAVGGPTATTLRYWITT</sequence>